<dbReference type="Proteomes" id="UP000593994">
    <property type="component" value="Chromosome"/>
</dbReference>
<dbReference type="Pfam" id="PF12167">
    <property type="entry name" value="Arm-DNA-bind_2"/>
    <property type="match status" value="1"/>
</dbReference>
<dbReference type="GO" id="GO:0006310">
    <property type="term" value="P:DNA recombination"/>
    <property type="evidence" value="ECO:0007669"/>
    <property type="project" value="UniProtKB-KW"/>
</dbReference>
<feature type="domain" description="Tyr recombinase" evidence="6">
    <location>
        <begin position="165"/>
        <end position="349"/>
    </location>
</feature>
<evidence type="ECO:0000256" key="3">
    <source>
        <dbReference type="ARBA" id="ARBA00023125"/>
    </source>
</evidence>
<dbReference type="SUPFAM" id="SSF56349">
    <property type="entry name" value="DNA breaking-rejoining enzymes"/>
    <property type="match status" value="1"/>
</dbReference>
<dbReference type="KEGG" id="sbal:HUE88_09705"/>
<dbReference type="InterPro" id="IPR050090">
    <property type="entry name" value="Tyrosine_recombinase_XerCD"/>
</dbReference>
<dbReference type="PROSITE" id="PS51900">
    <property type="entry name" value="CB"/>
    <property type="match status" value="1"/>
</dbReference>
<dbReference type="GO" id="GO:0003677">
    <property type="term" value="F:DNA binding"/>
    <property type="evidence" value="ECO:0007669"/>
    <property type="project" value="UniProtKB-UniRule"/>
</dbReference>
<evidence type="ECO:0000313" key="9">
    <source>
        <dbReference type="Proteomes" id="UP000593994"/>
    </source>
</evidence>
<sequence>MKLFNRNGKLWITFYHQSTRYKRTLNLDDTKANRKLATNNIIPELIYKLNSGKFFETEKSKIPTVNEYAKISLELHSKTRKPTTTYDYETSLRLHIYPTFGNKRLNIIKPSDIQLWQNKLLDTLKPRRVRNIRATFNTIFEDAMRDEIIDKNPISRIKTPKLDKIDVKSFSLEEMKLIISTAKDEMKAFTALGFFTGLRSGEMIGLKWDDVDLLNKEIHIKRAIKMGEISTPKTKNSIRTIDILDNLLPYLQEQYNLTSKHKSYVFLNKYDEHYYDIKRIRDSKWKNLLKECNIEYRTIYQMRHTFATVMIENSEDILWVSNMLGHADASMTLQMYAKYRKRENITRASFLGNI</sequence>
<dbReference type="Pfam" id="PF14659">
    <property type="entry name" value="Phage_int_SAM_3"/>
    <property type="match status" value="1"/>
</dbReference>
<evidence type="ECO:0000256" key="2">
    <source>
        <dbReference type="ARBA" id="ARBA00022908"/>
    </source>
</evidence>
<reference evidence="8 9" key="1">
    <citation type="submission" date="2020-05" db="EMBL/GenBank/DDBJ databases">
        <title>Sulfurimonas marisnigri, sp. nov., and Sulfurimonas baltica, sp. nov., manganese oxide reducing chemolithoautotrophs of the class Epsilonproteobacteria isolated from the pelagic redoxclines of the Black and Baltic Seas and emended description of the genus Sulfurimonas.</title>
        <authorList>
            <person name="Henkel J.V."/>
            <person name="Laudan C."/>
            <person name="Werner J."/>
            <person name="Neu T."/>
            <person name="Plewe S."/>
            <person name="Sproer C."/>
            <person name="Bunk B."/>
            <person name="Schulz-Vogt H.N."/>
        </authorList>
    </citation>
    <scope>NUCLEOTIDE SEQUENCE [LARGE SCALE GENOMIC DNA]</scope>
    <source>
        <strain evidence="8 9">GD2</strain>
    </source>
</reference>
<gene>
    <name evidence="8" type="ORF">HUE88_09705</name>
</gene>
<dbReference type="PROSITE" id="PS51898">
    <property type="entry name" value="TYR_RECOMBINASE"/>
    <property type="match status" value="1"/>
</dbReference>
<evidence type="ECO:0000256" key="4">
    <source>
        <dbReference type="ARBA" id="ARBA00023172"/>
    </source>
</evidence>
<dbReference type="InterPro" id="IPR004107">
    <property type="entry name" value="Integrase_SAM-like_N"/>
</dbReference>
<dbReference type="PANTHER" id="PTHR30349">
    <property type="entry name" value="PHAGE INTEGRASE-RELATED"/>
    <property type="match status" value="1"/>
</dbReference>
<accession>A0A7S7LTV3</accession>
<evidence type="ECO:0000256" key="5">
    <source>
        <dbReference type="PROSITE-ProRule" id="PRU01248"/>
    </source>
</evidence>
<comment type="similarity">
    <text evidence="1">Belongs to the 'phage' integrase family.</text>
</comment>
<feature type="domain" description="Core-binding (CB)" evidence="7">
    <location>
        <begin position="63"/>
        <end position="144"/>
    </location>
</feature>
<dbReference type="Gene3D" id="1.10.150.130">
    <property type="match status" value="1"/>
</dbReference>
<dbReference type="InterPro" id="IPR010998">
    <property type="entry name" value="Integrase_recombinase_N"/>
</dbReference>
<name>A0A7S7LTV3_9BACT</name>
<dbReference type="AlphaFoldDB" id="A0A7S7LTV3"/>
<keyword evidence="3 5" id="KW-0238">DNA-binding</keyword>
<dbReference type="PANTHER" id="PTHR30349:SF64">
    <property type="entry name" value="PROPHAGE INTEGRASE INTD-RELATED"/>
    <property type="match status" value="1"/>
</dbReference>
<dbReference type="Pfam" id="PF00589">
    <property type="entry name" value="Phage_integrase"/>
    <property type="match status" value="1"/>
</dbReference>
<keyword evidence="9" id="KW-1185">Reference proteome</keyword>
<proteinExistence type="inferred from homology"/>
<dbReference type="InterPro" id="IPR013762">
    <property type="entry name" value="Integrase-like_cat_sf"/>
</dbReference>
<dbReference type="RefSeq" id="WP_194368520.1">
    <property type="nucleotide sequence ID" value="NZ_CP054492.1"/>
</dbReference>
<dbReference type="EMBL" id="CP054492">
    <property type="protein sequence ID" value="QOY51391.1"/>
    <property type="molecule type" value="Genomic_DNA"/>
</dbReference>
<evidence type="ECO:0000259" key="7">
    <source>
        <dbReference type="PROSITE" id="PS51900"/>
    </source>
</evidence>
<evidence type="ECO:0000313" key="8">
    <source>
        <dbReference type="EMBL" id="QOY51391.1"/>
    </source>
</evidence>
<organism evidence="8 9">
    <name type="scientific">Candidatus Sulfurimonas baltica</name>
    <dbReference type="NCBI Taxonomy" id="2740404"/>
    <lineage>
        <taxon>Bacteria</taxon>
        <taxon>Pseudomonadati</taxon>
        <taxon>Campylobacterota</taxon>
        <taxon>Epsilonproteobacteria</taxon>
        <taxon>Campylobacterales</taxon>
        <taxon>Sulfurimonadaceae</taxon>
        <taxon>Sulfurimonas</taxon>
    </lineage>
</organism>
<dbReference type="InterPro" id="IPR011010">
    <property type="entry name" value="DNA_brk_join_enz"/>
</dbReference>
<evidence type="ECO:0000256" key="1">
    <source>
        <dbReference type="ARBA" id="ARBA00008857"/>
    </source>
</evidence>
<dbReference type="InterPro" id="IPR044068">
    <property type="entry name" value="CB"/>
</dbReference>
<keyword evidence="4" id="KW-0233">DNA recombination</keyword>
<dbReference type="InterPro" id="IPR002104">
    <property type="entry name" value="Integrase_catalytic"/>
</dbReference>
<dbReference type="GO" id="GO:0015074">
    <property type="term" value="P:DNA integration"/>
    <property type="evidence" value="ECO:0007669"/>
    <property type="project" value="UniProtKB-KW"/>
</dbReference>
<keyword evidence="2" id="KW-0229">DNA integration</keyword>
<protein>
    <submittedName>
        <fullName evidence="8">Tyrosine-type recombinase/integrase</fullName>
    </submittedName>
</protein>
<dbReference type="Gene3D" id="1.10.443.10">
    <property type="entry name" value="Intergrase catalytic core"/>
    <property type="match status" value="1"/>
</dbReference>
<dbReference type="CDD" id="cd01189">
    <property type="entry name" value="INT_ICEBs1_C_like"/>
    <property type="match status" value="1"/>
</dbReference>
<dbReference type="InterPro" id="IPR022000">
    <property type="entry name" value="Min27-like_integrase_DNA_bind"/>
</dbReference>
<evidence type="ECO:0000259" key="6">
    <source>
        <dbReference type="PROSITE" id="PS51898"/>
    </source>
</evidence>